<keyword evidence="3" id="KW-0540">Nuclease</keyword>
<proteinExistence type="inferred from homology"/>
<dbReference type="SMART" id="SM00487">
    <property type="entry name" value="DEXDc"/>
    <property type="match status" value="1"/>
</dbReference>
<keyword evidence="7" id="KW-0347">Helicase</keyword>
<evidence type="ECO:0000256" key="3">
    <source>
        <dbReference type="ARBA" id="ARBA00022722"/>
    </source>
</evidence>
<evidence type="ECO:0000256" key="7">
    <source>
        <dbReference type="ARBA" id="ARBA00022806"/>
    </source>
</evidence>
<organism evidence="12 13">
    <name type="scientific">Aristophania vespae</name>
    <dbReference type="NCBI Taxonomy" id="2697033"/>
    <lineage>
        <taxon>Bacteria</taxon>
        <taxon>Pseudomonadati</taxon>
        <taxon>Pseudomonadota</taxon>
        <taxon>Alphaproteobacteria</taxon>
        <taxon>Acetobacterales</taxon>
        <taxon>Acetobacteraceae</taxon>
        <taxon>Aristophania</taxon>
    </lineage>
</organism>
<dbReference type="GO" id="GO:0003723">
    <property type="term" value="F:RNA binding"/>
    <property type="evidence" value="ECO:0007669"/>
    <property type="project" value="TreeGrafter"/>
</dbReference>
<evidence type="ECO:0000256" key="4">
    <source>
        <dbReference type="ARBA" id="ARBA00022723"/>
    </source>
</evidence>
<dbReference type="Gene3D" id="3.40.50.300">
    <property type="entry name" value="P-loop containing nucleotide triphosphate hydrolases"/>
    <property type="match status" value="2"/>
</dbReference>
<dbReference type="NCBIfam" id="TIGR01587">
    <property type="entry name" value="cas3_core"/>
    <property type="match status" value="1"/>
</dbReference>
<evidence type="ECO:0000256" key="1">
    <source>
        <dbReference type="ARBA" id="ARBA00006847"/>
    </source>
</evidence>
<evidence type="ECO:0000256" key="5">
    <source>
        <dbReference type="ARBA" id="ARBA00022741"/>
    </source>
</evidence>
<comment type="similarity">
    <text evidence="1">In the N-terminal section; belongs to the CRISPR-associated nuclease Cas3-HD family.</text>
</comment>
<dbReference type="Gene3D" id="1.10.3210.30">
    <property type="match status" value="1"/>
</dbReference>
<dbReference type="GO" id="GO:0051607">
    <property type="term" value="P:defense response to virus"/>
    <property type="evidence" value="ECO:0007669"/>
    <property type="project" value="UniProtKB-KW"/>
</dbReference>
<keyword evidence="5" id="KW-0547">Nucleotide-binding</keyword>
<dbReference type="SMART" id="SM00490">
    <property type="entry name" value="HELICc"/>
    <property type="match status" value="1"/>
</dbReference>
<evidence type="ECO:0000313" key="13">
    <source>
        <dbReference type="Proteomes" id="UP000463975"/>
    </source>
</evidence>
<dbReference type="GO" id="GO:0004518">
    <property type="term" value="F:nuclease activity"/>
    <property type="evidence" value="ECO:0007669"/>
    <property type="project" value="UniProtKB-KW"/>
</dbReference>
<dbReference type="Proteomes" id="UP000463975">
    <property type="component" value="Chromosome"/>
</dbReference>
<name>A0A6P1NL29_9PROT</name>
<evidence type="ECO:0000256" key="8">
    <source>
        <dbReference type="ARBA" id="ARBA00022840"/>
    </source>
</evidence>
<reference evidence="12 13" key="1">
    <citation type="submission" date="2020-01" db="EMBL/GenBank/DDBJ databases">
        <title>Genome sequencing of strain KACC 21507.</title>
        <authorList>
            <person name="Heo J."/>
            <person name="Kim S.-J."/>
            <person name="Kim J.-S."/>
            <person name="Hong S.-B."/>
            <person name="Kwon S.-W."/>
        </authorList>
    </citation>
    <scope>NUCLEOTIDE SEQUENCE [LARGE SCALE GENOMIC DNA]</scope>
    <source>
        <strain evidence="12 13">KACC 21507</strain>
    </source>
</reference>
<dbReference type="InterPro" id="IPR006474">
    <property type="entry name" value="Helicase_Cas3_CRISPR-ass_core"/>
</dbReference>
<evidence type="ECO:0000256" key="6">
    <source>
        <dbReference type="ARBA" id="ARBA00022801"/>
    </source>
</evidence>
<dbReference type="InterPro" id="IPR054712">
    <property type="entry name" value="Cas3-like_dom"/>
</dbReference>
<keyword evidence="8" id="KW-0067">ATP-binding</keyword>
<dbReference type="Pfam" id="PF18019">
    <property type="entry name" value="Cas3_HD"/>
    <property type="match status" value="1"/>
</dbReference>
<dbReference type="InterPro" id="IPR027417">
    <property type="entry name" value="P-loop_NTPase"/>
</dbReference>
<dbReference type="PANTHER" id="PTHR47963">
    <property type="entry name" value="DEAD-BOX ATP-DEPENDENT RNA HELICASE 47, MITOCHONDRIAL"/>
    <property type="match status" value="1"/>
</dbReference>
<dbReference type="GO" id="GO:0005524">
    <property type="term" value="F:ATP binding"/>
    <property type="evidence" value="ECO:0007669"/>
    <property type="project" value="UniProtKB-KW"/>
</dbReference>
<dbReference type="AlphaFoldDB" id="A0A6P1NL29"/>
<dbReference type="GO" id="GO:0016787">
    <property type="term" value="F:hydrolase activity"/>
    <property type="evidence" value="ECO:0007669"/>
    <property type="project" value="UniProtKB-KW"/>
</dbReference>
<dbReference type="SUPFAM" id="SSF109604">
    <property type="entry name" value="HD-domain/PDEase-like"/>
    <property type="match status" value="1"/>
</dbReference>
<evidence type="ECO:0000256" key="9">
    <source>
        <dbReference type="ARBA" id="ARBA00023118"/>
    </source>
</evidence>
<sequence length="903" mass="101157">MAELSLFWGKARQEKKDDQQTPSSPYPTHPLIAHMLDVAAVASYLPLSDECGIDKSTALTLVALHDIGKLSPEFQKKAPKTVNIAEFLEVPSQMNAAHDEVAMELFYSLCYKKSSLHSLLGQYEDEDFLDKAACFLDILNGVAGHHGAPVLLKKNNLDNDILARADYIVSLFLKIFKPKPIPSDIYKKDIIVQWKLAHLTILSDWIGSRVEWFPYVSAEDIRDPKKYYETIALPRAKEAVKKAGLIPAKVANFKGGQLFLNKTDVLSPVQSLCEAIDLPAGPCLVVIEDMTGSGKTEAALTVAHRMMAQGNGKGIYVALPTMATANAMYERLEKSYQSLFQEGEWPSLALAHSYARLYDKFSEAIAPEEQDGSKDNTVPGTAESHCTAWLGSESRRALLAQIGVGTIDQALKAALPVRYATVRQAGLAHKILLIDECHAFDDYMREELIGLLKYHASLGGSAILLSATLTMKLRTQLVEAFHKGLGLRGKELTSKKLTSTAYPLVTLANKNKSREIYCAPRSGLAREINLKRLGSEKDVTEILSQAAQKKAAICWIRNTVDDVIKAAQALRKAGENVIVFHARFAMIDRLDIEKQVIQKFGRKSKSEDRAAILIASQVVEQSLDLDFDLLCTDLAPMDLIIQRAGRLHRHERMTRPIDKAELFILSPEPVDEPEKNWIDKILPGTSAIYRDSALLWRTARALFRRGKLTLPEEMRDLIEEAGQRDIIPEALKENSYQSEGSAKAAASQGRHNLWSFDFGYVIDGAKWSRDTTIPTRLIEDHYIKLRLSFVKDGVVLPWAVRKDENLSKERFIQKAWALSEISVSQKQVASVTIPPHFKKAAVNARSRWTKWERKDEENFLLVILEEIKGEWVAKGKKKEKNKNVILTYNIFDGLNIIEDKPNY</sequence>
<dbReference type="EMBL" id="CP047652">
    <property type="protein sequence ID" value="QHI96342.1"/>
    <property type="molecule type" value="Genomic_DNA"/>
</dbReference>
<keyword evidence="4" id="KW-0479">Metal-binding</keyword>
<accession>A0A6P1NL29</accession>
<dbReference type="GO" id="GO:0003724">
    <property type="term" value="F:RNA helicase activity"/>
    <property type="evidence" value="ECO:0007669"/>
    <property type="project" value="TreeGrafter"/>
</dbReference>
<dbReference type="InterPro" id="IPR038257">
    <property type="entry name" value="CRISPR-assoc_Cas3_HD_sf"/>
</dbReference>
<dbReference type="Pfam" id="PF22590">
    <property type="entry name" value="Cas3-like_C_2"/>
    <property type="match status" value="1"/>
</dbReference>
<comment type="similarity">
    <text evidence="2">In the central section; belongs to the CRISPR-associated helicase Cas3 family.</text>
</comment>
<dbReference type="InterPro" id="IPR050547">
    <property type="entry name" value="DEAD_box_RNA_helicases"/>
</dbReference>
<dbReference type="CDD" id="cd09641">
    <property type="entry name" value="Cas3''_I"/>
    <property type="match status" value="1"/>
</dbReference>
<dbReference type="InterPro" id="IPR001650">
    <property type="entry name" value="Helicase_C-like"/>
</dbReference>
<dbReference type="InterPro" id="IPR006483">
    <property type="entry name" value="CRISPR-assoc_Cas3_HD"/>
</dbReference>
<dbReference type="KEGG" id="bomb:GT348_01835"/>
<keyword evidence="6" id="KW-0378">Hydrolase</keyword>
<dbReference type="NCBIfam" id="TIGR01596">
    <property type="entry name" value="cas3_HD"/>
    <property type="match status" value="1"/>
</dbReference>
<evidence type="ECO:0000313" key="12">
    <source>
        <dbReference type="EMBL" id="QHI96342.1"/>
    </source>
</evidence>
<protein>
    <submittedName>
        <fullName evidence="12">CRISPR-associated helicase Cas3</fullName>
    </submittedName>
</protein>
<feature type="domain" description="Helicase ATP-binding" evidence="10">
    <location>
        <begin position="276"/>
        <end position="487"/>
    </location>
</feature>
<dbReference type="InterPro" id="IPR014001">
    <property type="entry name" value="Helicase_ATP-bd"/>
</dbReference>
<dbReference type="PROSITE" id="PS51192">
    <property type="entry name" value="HELICASE_ATP_BIND_1"/>
    <property type="match status" value="1"/>
</dbReference>
<keyword evidence="13" id="KW-1185">Reference proteome</keyword>
<evidence type="ECO:0000259" key="10">
    <source>
        <dbReference type="PROSITE" id="PS51192"/>
    </source>
</evidence>
<dbReference type="SUPFAM" id="SSF52540">
    <property type="entry name" value="P-loop containing nucleoside triphosphate hydrolases"/>
    <property type="match status" value="1"/>
</dbReference>
<keyword evidence="9" id="KW-0051">Antiviral defense</keyword>
<dbReference type="PROSITE" id="PS51643">
    <property type="entry name" value="HD_CAS3"/>
    <property type="match status" value="1"/>
</dbReference>
<dbReference type="PANTHER" id="PTHR47963:SF9">
    <property type="entry name" value="CRISPR-ASSOCIATED ENDONUCLEASE_HELICASE CAS3"/>
    <property type="match status" value="1"/>
</dbReference>
<dbReference type="GO" id="GO:0046872">
    <property type="term" value="F:metal ion binding"/>
    <property type="evidence" value="ECO:0007669"/>
    <property type="project" value="UniProtKB-KW"/>
</dbReference>
<evidence type="ECO:0000259" key="11">
    <source>
        <dbReference type="PROSITE" id="PS51643"/>
    </source>
</evidence>
<feature type="domain" description="HD Cas3-type" evidence="11">
    <location>
        <begin position="24"/>
        <end position="206"/>
    </location>
</feature>
<gene>
    <name evidence="12" type="primary">cas3</name>
    <name evidence="12" type="ORF">GT348_01835</name>
</gene>
<evidence type="ECO:0000256" key="2">
    <source>
        <dbReference type="ARBA" id="ARBA00009046"/>
    </source>
</evidence>